<keyword evidence="11" id="KW-0386">Hypusine biosynthesis</keyword>
<evidence type="ECO:0000256" key="2">
    <source>
        <dbReference type="ARBA" id="ARBA00001911"/>
    </source>
</evidence>
<evidence type="ECO:0000256" key="10">
    <source>
        <dbReference type="ARBA" id="ARBA00023027"/>
    </source>
</evidence>
<name>A0A914HE84_GLORO</name>
<keyword evidence="10" id="KW-0520">NAD</keyword>
<dbReference type="InterPro" id="IPR029035">
    <property type="entry name" value="DHS-like_NAD/FAD-binding_dom"/>
</dbReference>
<dbReference type="Pfam" id="PF04500">
    <property type="entry name" value="FLYWCH"/>
    <property type="match status" value="1"/>
</dbReference>
<dbReference type="InterPro" id="IPR002773">
    <property type="entry name" value="Deoxyhypusine_synthase"/>
</dbReference>
<feature type="domain" description="FLYWCH-type" evidence="13">
    <location>
        <begin position="6"/>
        <end position="65"/>
    </location>
</feature>
<keyword evidence="9" id="KW-0862">Zinc</keyword>
<dbReference type="InterPro" id="IPR007588">
    <property type="entry name" value="Znf_FLYWCH"/>
</dbReference>
<dbReference type="GO" id="GO:0034038">
    <property type="term" value="F:deoxyhypusine synthase activity"/>
    <property type="evidence" value="ECO:0007669"/>
    <property type="project" value="UniProtKB-EC"/>
</dbReference>
<evidence type="ECO:0000256" key="9">
    <source>
        <dbReference type="ARBA" id="ARBA00022833"/>
    </source>
</evidence>
<evidence type="ECO:0000256" key="6">
    <source>
        <dbReference type="ARBA" id="ARBA00022679"/>
    </source>
</evidence>
<reference evidence="15" key="1">
    <citation type="submission" date="2022-11" db="UniProtKB">
        <authorList>
            <consortium name="WormBaseParasite"/>
        </authorList>
    </citation>
    <scope>IDENTIFICATION</scope>
</reference>
<comment type="cofactor">
    <cofactor evidence="2">
        <name>NAD(+)</name>
        <dbReference type="ChEBI" id="CHEBI:57540"/>
    </cofactor>
</comment>
<dbReference type="FunFam" id="3.40.910.10:FF:000001">
    <property type="entry name" value="Probable deoxyhypusine synthase"/>
    <property type="match status" value="1"/>
</dbReference>
<evidence type="ECO:0000256" key="4">
    <source>
        <dbReference type="ARBA" id="ARBA00009892"/>
    </source>
</evidence>
<keyword evidence="6" id="KW-0808">Transferase</keyword>
<dbReference type="Pfam" id="PF01916">
    <property type="entry name" value="DS"/>
    <property type="match status" value="1"/>
</dbReference>
<dbReference type="EC" id="2.5.1.46" evidence="5"/>
<feature type="compositionally biased region" description="Polar residues" evidence="12">
    <location>
        <begin position="564"/>
        <end position="574"/>
    </location>
</feature>
<keyword evidence="8" id="KW-0863">Zinc-finger</keyword>
<sequence length="574" mass="63503">MAYFWSQLGGKKLECGGHLYRRSRHRGDSIYWRCDQNRRYGCVGSARTLGEEEGIEVELGKPHNHEPCPARCAALRLTRRIRRTALAAGGCLPPRAVIEECLAGASPDVRAALPHVESLKRAVYRKRRNADGTQQQSGTSADYFDFPEAQKAESNSHEVQAVITVKGEEIEIPMHDSHENPVVPSSSELALSRQAVLVSSDQQQQQLQDHEQLPVVVGYDFNAGIHWEALLDSFMTTGFQASHMGIAIQEINSMIEERSAPVHFEPGVDPFFDYPQNNGRRRRGLTIFLGYTSNLVTSGLRETFRYLVEHDQVDCVVTSAGGIEEDLIKCLRPTYLGNFKMSGTELRAGGINRAGNLLIPNSNYCAFEGWLNPILDECLEEQRHQGTRWTPSKLIARLGSEIGDKRSICYWAWCHRIPIFCPALTDGSLGDMLYFHSVKNGGDGIVLDIVEDLRYLNTMAVRSLRTGVIILGGGVVKHHINNANLMRNGSDRTVYINSGQEFDGSDSGAEPDEAVSWGKVKGTARAVKVCADATLVFPLIVARTFARAVAQRRHRRGVSGGGQQHQTPCSSSSL</sequence>
<accession>A0A914HE84</accession>
<evidence type="ECO:0000256" key="7">
    <source>
        <dbReference type="ARBA" id="ARBA00022723"/>
    </source>
</evidence>
<dbReference type="PANTHER" id="PTHR11703">
    <property type="entry name" value="DEOXYHYPUSINE SYNTHASE"/>
    <property type="match status" value="1"/>
</dbReference>
<evidence type="ECO:0000256" key="8">
    <source>
        <dbReference type="ARBA" id="ARBA00022771"/>
    </source>
</evidence>
<comment type="catalytic activity">
    <reaction evidence="1">
        <text>[eIF5A protein]-L-lysine + spermidine = [eIF5A protein]-deoxyhypusine + propane-1,3-diamine</text>
        <dbReference type="Rhea" id="RHEA:33299"/>
        <dbReference type="Rhea" id="RHEA-COMP:10143"/>
        <dbReference type="Rhea" id="RHEA-COMP:10144"/>
        <dbReference type="ChEBI" id="CHEBI:29969"/>
        <dbReference type="ChEBI" id="CHEBI:57484"/>
        <dbReference type="ChEBI" id="CHEBI:57834"/>
        <dbReference type="ChEBI" id="CHEBI:82657"/>
        <dbReference type="EC" id="2.5.1.46"/>
    </reaction>
</comment>
<comment type="similarity">
    <text evidence="4">Belongs to the deoxyhypusine synthase family.</text>
</comment>
<proteinExistence type="inferred from homology"/>
<dbReference type="WBParaSite" id="Gr19_v10_g16541.t1">
    <property type="protein sequence ID" value="Gr19_v10_g16541.t1"/>
    <property type="gene ID" value="Gr19_v10_g16541"/>
</dbReference>
<evidence type="ECO:0000259" key="13">
    <source>
        <dbReference type="Pfam" id="PF04500"/>
    </source>
</evidence>
<evidence type="ECO:0000256" key="11">
    <source>
        <dbReference type="ARBA" id="ARBA00023256"/>
    </source>
</evidence>
<protein>
    <recommendedName>
        <fullName evidence="5">deoxyhypusine synthase</fullName>
        <ecNumber evidence="5">2.5.1.46</ecNumber>
    </recommendedName>
</protein>
<dbReference type="GO" id="GO:0005737">
    <property type="term" value="C:cytoplasm"/>
    <property type="evidence" value="ECO:0007669"/>
    <property type="project" value="TreeGrafter"/>
</dbReference>
<dbReference type="Proteomes" id="UP000887572">
    <property type="component" value="Unplaced"/>
</dbReference>
<dbReference type="GO" id="GO:0008270">
    <property type="term" value="F:zinc ion binding"/>
    <property type="evidence" value="ECO:0007669"/>
    <property type="project" value="UniProtKB-KW"/>
</dbReference>
<dbReference type="Gene3D" id="2.20.25.240">
    <property type="match status" value="1"/>
</dbReference>
<dbReference type="SUPFAM" id="SSF52467">
    <property type="entry name" value="DHS-like NAD/FAD-binding domain"/>
    <property type="match status" value="1"/>
</dbReference>
<dbReference type="Gene3D" id="3.40.910.10">
    <property type="entry name" value="Deoxyhypusine synthase"/>
    <property type="match status" value="1"/>
</dbReference>
<dbReference type="InterPro" id="IPR036982">
    <property type="entry name" value="Deoxyhypusine_synthase_sf"/>
</dbReference>
<organism evidence="14 15">
    <name type="scientific">Globodera rostochiensis</name>
    <name type="common">Golden nematode worm</name>
    <name type="synonym">Heterodera rostochiensis</name>
    <dbReference type="NCBI Taxonomy" id="31243"/>
    <lineage>
        <taxon>Eukaryota</taxon>
        <taxon>Metazoa</taxon>
        <taxon>Ecdysozoa</taxon>
        <taxon>Nematoda</taxon>
        <taxon>Chromadorea</taxon>
        <taxon>Rhabditida</taxon>
        <taxon>Tylenchina</taxon>
        <taxon>Tylenchomorpha</taxon>
        <taxon>Tylenchoidea</taxon>
        <taxon>Heteroderidae</taxon>
        <taxon>Heteroderinae</taxon>
        <taxon>Globodera</taxon>
    </lineage>
</organism>
<evidence type="ECO:0000256" key="3">
    <source>
        <dbReference type="ARBA" id="ARBA00005041"/>
    </source>
</evidence>
<evidence type="ECO:0000256" key="1">
    <source>
        <dbReference type="ARBA" id="ARBA00000952"/>
    </source>
</evidence>
<evidence type="ECO:0000313" key="15">
    <source>
        <dbReference type="WBParaSite" id="Gr19_v10_g16541.t1"/>
    </source>
</evidence>
<comment type="pathway">
    <text evidence="3">Protein modification; eIF5A hypusination.</text>
</comment>
<keyword evidence="7" id="KW-0479">Metal-binding</keyword>
<feature type="region of interest" description="Disordered" evidence="12">
    <location>
        <begin position="555"/>
        <end position="574"/>
    </location>
</feature>
<dbReference type="AlphaFoldDB" id="A0A914HE84"/>
<dbReference type="NCBIfam" id="TIGR00321">
    <property type="entry name" value="dhys"/>
    <property type="match status" value="1"/>
</dbReference>
<dbReference type="PANTHER" id="PTHR11703:SF0">
    <property type="entry name" value="DEOXYHYPUSINE SYNTHASE"/>
    <property type="match status" value="1"/>
</dbReference>
<keyword evidence="14" id="KW-1185">Reference proteome</keyword>
<evidence type="ECO:0000313" key="14">
    <source>
        <dbReference type="Proteomes" id="UP000887572"/>
    </source>
</evidence>
<evidence type="ECO:0000256" key="5">
    <source>
        <dbReference type="ARBA" id="ARBA00012683"/>
    </source>
</evidence>
<evidence type="ECO:0000256" key="12">
    <source>
        <dbReference type="SAM" id="MobiDB-lite"/>
    </source>
</evidence>